<evidence type="ECO:0000259" key="2">
    <source>
        <dbReference type="PROSITE" id="PS50043"/>
    </source>
</evidence>
<proteinExistence type="predicted"/>
<dbReference type="GO" id="GO:0006355">
    <property type="term" value="P:regulation of DNA-templated transcription"/>
    <property type="evidence" value="ECO:0007669"/>
    <property type="project" value="InterPro"/>
</dbReference>
<evidence type="ECO:0000313" key="3">
    <source>
        <dbReference type="EMBL" id="QPK02727.1"/>
    </source>
</evidence>
<evidence type="ECO:0000256" key="1">
    <source>
        <dbReference type="ARBA" id="ARBA00023125"/>
    </source>
</evidence>
<gene>
    <name evidence="3" type="ORF">IDM36_09580</name>
</gene>
<dbReference type="SMART" id="SM00421">
    <property type="entry name" value="HTH_LUXR"/>
    <property type="match status" value="1"/>
</dbReference>
<dbReference type="GO" id="GO:0003677">
    <property type="term" value="F:DNA binding"/>
    <property type="evidence" value="ECO:0007669"/>
    <property type="project" value="UniProtKB-KW"/>
</dbReference>
<sequence length="223" mass="25891">MLNIVIQESDLFFRQGLQCFFTDFFLFEFNQGIHFNFEFTHDTVRMADIIVLPLCPGEVFTCIPELQSRTRGIVIGLVDDAFRTPASPSCFQDILFIARRTSLMQVREALNITWQKTQLTGFSGDKNACSGCQHKTLSMQQMRIMVNLYKGLSVTQIADKLKVSCKTIFTHKYMVMQKFDLRSDYELMILLNKLAERNTHQNIFRDCFLNNSRTCDVAEEMIF</sequence>
<name>A0A7T0H132_9ENTR</name>
<dbReference type="Pfam" id="PF00196">
    <property type="entry name" value="GerE"/>
    <property type="match status" value="1"/>
</dbReference>
<dbReference type="InterPro" id="IPR000792">
    <property type="entry name" value="Tscrpt_reg_LuxR_C"/>
</dbReference>
<organism evidence="3">
    <name type="scientific">Enterobacter mori</name>
    <dbReference type="NCBI Taxonomy" id="539813"/>
    <lineage>
        <taxon>Bacteria</taxon>
        <taxon>Pseudomonadati</taxon>
        <taxon>Pseudomonadota</taxon>
        <taxon>Gammaproteobacteria</taxon>
        <taxon>Enterobacterales</taxon>
        <taxon>Enterobacteriaceae</taxon>
        <taxon>Enterobacter</taxon>
    </lineage>
</organism>
<keyword evidence="1" id="KW-0238">DNA-binding</keyword>
<dbReference type="InterPro" id="IPR016032">
    <property type="entry name" value="Sig_transdc_resp-reg_C-effctor"/>
</dbReference>
<dbReference type="PRINTS" id="PR00038">
    <property type="entry name" value="HTHLUXR"/>
</dbReference>
<dbReference type="AlphaFoldDB" id="A0A7T0H132"/>
<accession>A0A7T0H132</accession>
<dbReference type="SUPFAM" id="SSF46894">
    <property type="entry name" value="C-terminal effector domain of the bipartite response regulators"/>
    <property type="match status" value="1"/>
</dbReference>
<dbReference type="InterPro" id="IPR036388">
    <property type="entry name" value="WH-like_DNA-bd_sf"/>
</dbReference>
<feature type="domain" description="HTH luxR-type" evidence="2">
    <location>
        <begin position="130"/>
        <end position="195"/>
    </location>
</feature>
<dbReference type="CDD" id="cd06170">
    <property type="entry name" value="LuxR_C_like"/>
    <property type="match status" value="1"/>
</dbReference>
<reference evidence="3" key="1">
    <citation type="submission" date="2020-09" db="EMBL/GenBank/DDBJ databases">
        <title>First Report of a novel Colistin-Resistant species of Enterobacter cloacae complex Producing MCR-5 isolated from hospital sewage water.</title>
        <authorList>
            <person name="Zhou K."/>
        </authorList>
    </citation>
    <scope>NUCLEOTIDE SEQUENCE [LARGE SCALE GENOMIC DNA]</scope>
    <source>
        <strain evidence="3">HSW1412</strain>
    </source>
</reference>
<dbReference type="EMBL" id="CP061801">
    <property type="protein sequence ID" value="QPK02727.1"/>
    <property type="molecule type" value="Genomic_DNA"/>
</dbReference>
<dbReference type="Gene3D" id="1.10.10.10">
    <property type="entry name" value="Winged helix-like DNA-binding domain superfamily/Winged helix DNA-binding domain"/>
    <property type="match status" value="1"/>
</dbReference>
<protein>
    <submittedName>
        <fullName evidence="3">Helix-turn-helix transcriptional regulator</fullName>
    </submittedName>
</protein>
<dbReference type="PROSITE" id="PS50043">
    <property type="entry name" value="HTH_LUXR_2"/>
    <property type="match status" value="1"/>
</dbReference>